<keyword evidence="1" id="KW-0472">Membrane</keyword>
<keyword evidence="1" id="KW-1133">Transmembrane helix</keyword>
<keyword evidence="1" id="KW-0812">Transmembrane</keyword>
<dbReference type="EMBL" id="BAAAPO010000024">
    <property type="protein sequence ID" value="GAA1791404.1"/>
    <property type="molecule type" value="Genomic_DNA"/>
</dbReference>
<name>A0ABN2LM17_9MICO</name>
<dbReference type="Proteomes" id="UP001499938">
    <property type="component" value="Unassembled WGS sequence"/>
</dbReference>
<protein>
    <submittedName>
        <fullName evidence="2">Uncharacterized protein</fullName>
    </submittedName>
</protein>
<keyword evidence="3" id="KW-1185">Reference proteome</keyword>
<sequence>MNDSDEYRIRSALLAEAAQAPAPDGLLERVQGAARARRRRVLGVWSAAVACVGIVVASVALRGVTGPTARPAAPGDGPTTVAAAPAYISCGTGVDVGEPLPQDLPQPKGAYLCAWGQRTYPGEGTWEVVELRRVTGGLSEVLAAFSVVERVTPAPPTGCPYDGVTGPPTVILDLGDHAVLVSPRWGETCNRYVDSIRAVEAMVTEVVSTTRVGQIASPMAAASGCQMAYKNVLAMEPSKDVPALLQIAAQTGPVTVCAYDGSDSSEPPRLDGAVVLFPREVELLRAEVALARRDTFCRGNEHSLFAIVTGSDPVGFSLAVALDGCAVGDWGKVYRGSDRLRAILSDALAEHPVRP</sequence>
<gene>
    <name evidence="2" type="ORF">GCM10009811_15310</name>
</gene>
<accession>A0ABN2LM17</accession>
<evidence type="ECO:0000313" key="2">
    <source>
        <dbReference type="EMBL" id="GAA1791404.1"/>
    </source>
</evidence>
<reference evidence="2 3" key="1">
    <citation type="journal article" date="2019" name="Int. J. Syst. Evol. Microbiol.">
        <title>The Global Catalogue of Microorganisms (GCM) 10K type strain sequencing project: providing services to taxonomists for standard genome sequencing and annotation.</title>
        <authorList>
            <consortium name="The Broad Institute Genomics Platform"/>
            <consortium name="The Broad Institute Genome Sequencing Center for Infectious Disease"/>
            <person name="Wu L."/>
            <person name="Ma J."/>
        </authorList>
    </citation>
    <scope>NUCLEOTIDE SEQUENCE [LARGE SCALE GENOMIC DNA]</scope>
    <source>
        <strain evidence="2 3">JCM 15592</strain>
    </source>
</reference>
<evidence type="ECO:0000256" key="1">
    <source>
        <dbReference type="SAM" id="Phobius"/>
    </source>
</evidence>
<evidence type="ECO:0000313" key="3">
    <source>
        <dbReference type="Proteomes" id="UP001499938"/>
    </source>
</evidence>
<comment type="caution">
    <text evidence="2">The sequence shown here is derived from an EMBL/GenBank/DDBJ whole genome shotgun (WGS) entry which is preliminary data.</text>
</comment>
<proteinExistence type="predicted"/>
<feature type="transmembrane region" description="Helical" evidence="1">
    <location>
        <begin position="41"/>
        <end position="61"/>
    </location>
</feature>
<organism evidence="2 3">
    <name type="scientific">Nostocoides veronense</name>
    <dbReference type="NCBI Taxonomy" id="330836"/>
    <lineage>
        <taxon>Bacteria</taxon>
        <taxon>Bacillati</taxon>
        <taxon>Actinomycetota</taxon>
        <taxon>Actinomycetes</taxon>
        <taxon>Micrococcales</taxon>
        <taxon>Intrasporangiaceae</taxon>
        <taxon>Nostocoides</taxon>
    </lineage>
</organism>
<dbReference type="RefSeq" id="WP_344083177.1">
    <property type="nucleotide sequence ID" value="NZ_BAAAPO010000024.1"/>
</dbReference>